<evidence type="ECO:0000313" key="2">
    <source>
        <dbReference type="Proteomes" id="UP001642464"/>
    </source>
</evidence>
<reference evidence="1 2" key="1">
    <citation type="submission" date="2024-02" db="EMBL/GenBank/DDBJ databases">
        <authorList>
            <person name="Chen Y."/>
            <person name="Shah S."/>
            <person name="Dougan E. K."/>
            <person name="Thang M."/>
            <person name="Chan C."/>
        </authorList>
    </citation>
    <scope>NUCLEOTIDE SEQUENCE [LARGE SCALE GENOMIC DNA]</scope>
</reference>
<organism evidence="1 2">
    <name type="scientific">Durusdinium trenchii</name>
    <dbReference type="NCBI Taxonomy" id="1381693"/>
    <lineage>
        <taxon>Eukaryota</taxon>
        <taxon>Sar</taxon>
        <taxon>Alveolata</taxon>
        <taxon>Dinophyceae</taxon>
        <taxon>Suessiales</taxon>
        <taxon>Symbiodiniaceae</taxon>
        <taxon>Durusdinium</taxon>
    </lineage>
</organism>
<gene>
    <name evidence="1" type="ORF">SCF082_LOCUS6819</name>
</gene>
<feature type="non-terminal residue" evidence="1">
    <location>
        <position position="1"/>
    </location>
</feature>
<dbReference type="EMBL" id="CAXAMM010003780">
    <property type="protein sequence ID" value="CAK9001186.1"/>
    <property type="molecule type" value="Genomic_DNA"/>
</dbReference>
<dbReference type="Proteomes" id="UP001642464">
    <property type="component" value="Unassembled WGS sequence"/>
</dbReference>
<name>A0ABP0IF21_9DINO</name>
<keyword evidence="2" id="KW-1185">Reference proteome</keyword>
<comment type="caution">
    <text evidence="1">The sequence shown here is derived from an EMBL/GenBank/DDBJ whole genome shotgun (WGS) entry which is preliminary data.</text>
</comment>
<protein>
    <submittedName>
        <fullName evidence="1">Uncharacterized protein</fullName>
    </submittedName>
</protein>
<accession>A0ABP0IF21</accession>
<evidence type="ECO:0000313" key="1">
    <source>
        <dbReference type="EMBL" id="CAK9001186.1"/>
    </source>
</evidence>
<proteinExistence type="predicted"/>
<sequence>GAEESAVVFEMDHRFNLADTIRSLDETNGSLPANSQMTRCVKRQRAVRALVRRCSSAGVELPELLKDLVEKVNTEALSDVPLFSKRTFETMMHDCRHSVNEKLLNEQFII</sequence>